<dbReference type="CDD" id="cd00780">
    <property type="entry name" value="NTF2"/>
    <property type="match status" value="2"/>
</dbReference>
<dbReference type="InterPro" id="IPR032710">
    <property type="entry name" value="NTF2-like_dom_sf"/>
</dbReference>
<dbReference type="HOGENOM" id="CLU_547928_0_0_1"/>
<dbReference type="SUPFAM" id="SSF54928">
    <property type="entry name" value="RNA-binding domain, RBD"/>
    <property type="match status" value="1"/>
</dbReference>
<proteinExistence type="predicted"/>
<evidence type="ECO:0000259" key="5">
    <source>
        <dbReference type="PROSITE" id="PS50177"/>
    </source>
</evidence>
<dbReference type="Gramene" id="EOY20052">
    <property type="protein sequence ID" value="EOY20052"/>
    <property type="gene ID" value="TCM_045448"/>
</dbReference>
<feature type="domain" description="RRM" evidence="4">
    <location>
        <begin position="396"/>
        <end position="472"/>
    </location>
</feature>
<keyword evidence="7" id="KW-1185">Reference proteome</keyword>
<feature type="domain" description="NTF2" evidence="5">
    <location>
        <begin position="184"/>
        <end position="303"/>
    </location>
</feature>
<dbReference type="InterPro" id="IPR018222">
    <property type="entry name" value="Nuclear_transport_factor_2_euk"/>
</dbReference>
<dbReference type="EMBL" id="CM001888">
    <property type="protein sequence ID" value="EOY20052.1"/>
    <property type="molecule type" value="Genomic_DNA"/>
</dbReference>
<feature type="region of interest" description="Disordered" evidence="3">
    <location>
        <begin position="475"/>
        <end position="498"/>
    </location>
</feature>
<evidence type="ECO:0000313" key="6">
    <source>
        <dbReference type="EMBL" id="EOY20052.1"/>
    </source>
</evidence>
<evidence type="ECO:0000256" key="3">
    <source>
        <dbReference type="SAM" id="MobiDB-lite"/>
    </source>
</evidence>
<dbReference type="InterPro" id="IPR035979">
    <property type="entry name" value="RBD_domain_sf"/>
</dbReference>
<name>A0A061FTF7_THECC</name>
<feature type="domain" description="NTF2" evidence="5">
    <location>
        <begin position="9"/>
        <end position="125"/>
    </location>
</feature>
<dbReference type="InterPro" id="IPR000504">
    <property type="entry name" value="RRM_dom"/>
</dbReference>
<dbReference type="GO" id="GO:0003729">
    <property type="term" value="F:mRNA binding"/>
    <property type="evidence" value="ECO:0000318"/>
    <property type="project" value="GO_Central"/>
</dbReference>
<evidence type="ECO:0000259" key="4">
    <source>
        <dbReference type="PROSITE" id="PS50102"/>
    </source>
</evidence>
<reference evidence="6 7" key="1">
    <citation type="journal article" date="2013" name="Genome Biol.">
        <title>The genome sequence of the most widely cultivated cacao type and its use to identify candidate genes regulating pod color.</title>
        <authorList>
            <person name="Motamayor J.C."/>
            <person name="Mockaitis K."/>
            <person name="Schmutz J."/>
            <person name="Haiminen N."/>
            <person name="Iii D.L."/>
            <person name="Cornejo O."/>
            <person name="Findley S.D."/>
            <person name="Zheng P."/>
            <person name="Utro F."/>
            <person name="Royaert S."/>
            <person name="Saski C."/>
            <person name="Jenkins J."/>
            <person name="Podicheti R."/>
            <person name="Zhao M."/>
            <person name="Scheffler B.E."/>
            <person name="Stack J.C."/>
            <person name="Feltus F.A."/>
            <person name="Mustiga G.M."/>
            <person name="Amores F."/>
            <person name="Phillips W."/>
            <person name="Marelli J.P."/>
            <person name="May G.D."/>
            <person name="Shapiro H."/>
            <person name="Ma J."/>
            <person name="Bustamante C.D."/>
            <person name="Schnell R.J."/>
            <person name="Main D."/>
            <person name="Gilbert D."/>
            <person name="Parida L."/>
            <person name="Kuhn D.N."/>
        </authorList>
    </citation>
    <scope>NUCLEOTIDE SEQUENCE [LARGE SCALE GENOMIC DNA]</scope>
    <source>
        <strain evidence="7">cv. Matina 1-6</strain>
    </source>
</reference>
<keyword evidence="1 2" id="KW-0694">RNA-binding</keyword>
<sequence>MVALTPEEVAKALVKSYYFHLCNARKDVHKFYRDSSMFSRRGPDEVMNQWTTLEAIDDHVVSYFDCKGCVLGIDAQLSIGLGVHVLVVGCMDDDSNTKRKFIQSLVLAPMNKPKAYFILNDVLRFLDEEETPKTLPADITAPNETVKEVQEDATATAAAAAAPPKEASLTAVNALNENNAPEEFAKALVKSYYFHLCNSPEQAHKFYKGSSRLSRQGPNGVMNRCTTLEAIADHFVSYSNCKDCDVLSIDAQLSIGLGVHVVVIGCMTMDNDTNTKRKFIQSFVLAPMNRPKGYFILTDVLRFLDEEELLKTYIKRVDSTAEPNPDPLPADIVAPNESVREVEDATATAAAAPKKSFLTIVNALNENNAPFKAPPVRKPGLGWKKNGRHVDTDKGKSVFVGNLAIGVKAEELHRAFRKFGPIKPNGVKTRSSMHNRCFAFIEFESASSAQSAIQASSITIGNQKAYIQEMKSKLPSGSSIGNGYGEDNLTRHNDEPGN</sequence>
<dbReference type="Pfam" id="PF00076">
    <property type="entry name" value="RRM_1"/>
    <property type="match status" value="1"/>
</dbReference>
<dbReference type="InParanoid" id="A0A061FTF7"/>
<dbReference type="Gene3D" id="3.10.450.50">
    <property type="match status" value="2"/>
</dbReference>
<organism evidence="6 7">
    <name type="scientific">Theobroma cacao</name>
    <name type="common">Cacao</name>
    <name type="synonym">Cocoa</name>
    <dbReference type="NCBI Taxonomy" id="3641"/>
    <lineage>
        <taxon>Eukaryota</taxon>
        <taxon>Viridiplantae</taxon>
        <taxon>Streptophyta</taxon>
        <taxon>Embryophyta</taxon>
        <taxon>Tracheophyta</taxon>
        <taxon>Spermatophyta</taxon>
        <taxon>Magnoliopsida</taxon>
        <taxon>eudicotyledons</taxon>
        <taxon>Gunneridae</taxon>
        <taxon>Pentapetalae</taxon>
        <taxon>rosids</taxon>
        <taxon>malvids</taxon>
        <taxon>Malvales</taxon>
        <taxon>Malvaceae</taxon>
        <taxon>Byttnerioideae</taxon>
        <taxon>Theobroma</taxon>
    </lineage>
</organism>
<gene>
    <name evidence="6" type="ORF">TCM_045448</name>
</gene>
<evidence type="ECO:0000256" key="2">
    <source>
        <dbReference type="PROSITE-ProRule" id="PRU00176"/>
    </source>
</evidence>
<evidence type="ECO:0000313" key="7">
    <source>
        <dbReference type="Proteomes" id="UP000026915"/>
    </source>
</evidence>
<dbReference type="InterPro" id="IPR039539">
    <property type="entry name" value="Ras_GTPase_bind_prot"/>
</dbReference>
<dbReference type="PANTHER" id="PTHR10693:SF45">
    <property type="entry name" value="NUCLEAR TRANSPORT FACTOR 2 (NTF2) FAMILY PROTEIN WITH RNA BINDING (RRM-RBD-RNP MOTIFS) DOMAIN-CONTAINING PROTEIN"/>
    <property type="match status" value="1"/>
</dbReference>
<dbReference type="Gene3D" id="3.30.70.330">
    <property type="match status" value="1"/>
</dbReference>
<dbReference type="Pfam" id="PF02136">
    <property type="entry name" value="NTF2"/>
    <property type="match status" value="2"/>
</dbReference>
<dbReference type="eggNOG" id="KOG0116">
    <property type="taxonomic scope" value="Eukaryota"/>
</dbReference>
<dbReference type="InterPro" id="IPR002075">
    <property type="entry name" value="NTF2_dom"/>
</dbReference>
<dbReference type="PROSITE" id="PS50102">
    <property type="entry name" value="RRM"/>
    <property type="match status" value="1"/>
</dbReference>
<dbReference type="GO" id="GO:0005829">
    <property type="term" value="C:cytosol"/>
    <property type="evidence" value="ECO:0000318"/>
    <property type="project" value="GO_Central"/>
</dbReference>
<dbReference type="SUPFAM" id="SSF54427">
    <property type="entry name" value="NTF2-like"/>
    <property type="match status" value="2"/>
</dbReference>
<protein>
    <recommendedName>
        <fullName evidence="8">Nuclear transport factor 2 family protein with RNA binding domain</fullName>
    </recommendedName>
</protein>
<accession>A0A061FTF7</accession>
<feature type="compositionally biased region" description="Basic and acidic residues" evidence="3">
    <location>
        <begin position="488"/>
        <end position="498"/>
    </location>
</feature>
<dbReference type="OMA" id="LVKSYYF"/>
<dbReference type="PANTHER" id="PTHR10693">
    <property type="entry name" value="RAS GTPASE-ACTIVATING PROTEIN-BINDING PROTEIN"/>
    <property type="match status" value="1"/>
</dbReference>
<dbReference type="InterPro" id="IPR012677">
    <property type="entry name" value="Nucleotide-bd_a/b_plait_sf"/>
</dbReference>
<dbReference type="AlphaFoldDB" id="A0A061FTF7"/>
<dbReference type="CDD" id="cd00590">
    <property type="entry name" value="RRM_SF"/>
    <property type="match status" value="1"/>
</dbReference>
<evidence type="ECO:0008006" key="8">
    <source>
        <dbReference type="Google" id="ProtNLM"/>
    </source>
</evidence>
<dbReference type="PROSITE" id="PS50177">
    <property type="entry name" value="NTF2_DOMAIN"/>
    <property type="match status" value="2"/>
</dbReference>
<dbReference type="Proteomes" id="UP000026915">
    <property type="component" value="Chromosome 10"/>
</dbReference>
<dbReference type="SMART" id="SM00360">
    <property type="entry name" value="RRM"/>
    <property type="match status" value="1"/>
</dbReference>
<evidence type="ECO:0000256" key="1">
    <source>
        <dbReference type="ARBA" id="ARBA00022884"/>
    </source>
</evidence>